<keyword evidence="1" id="KW-0446">Lipid-binding</keyword>
<protein>
    <submittedName>
        <fullName evidence="3">Acyl-CoA-binding domain-containing protein 5</fullName>
    </submittedName>
</protein>
<evidence type="ECO:0000256" key="1">
    <source>
        <dbReference type="ARBA" id="ARBA00023121"/>
    </source>
</evidence>
<dbReference type="PROSITE" id="PS00880">
    <property type="entry name" value="ACB_1"/>
    <property type="match status" value="1"/>
</dbReference>
<dbReference type="PANTHER" id="PTHR23310:SF77">
    <property type="entry name" value="LD25952P"/>
    <property type="match status" value="1"/>
</dbReference>
<dbReference type="GO" id="GO:0005737">
    <property type="term" value="C:cytoplasm"/>
    <property type="evidence" value="ECO:0007669"/>
    <property type="project" value="TreeGrafter"/>
</dbReference>
<dbReference type="InterPro" id="IPR000582">
    <property type="entry name" value="Acyl-CoA-binding_protein"/>
</dbReference>
<feature type="non-terminal residue" evidence="3">
    <location>
        <position position="266"/>
    </location>
</feature>
<dbReference type="PANTHER" id="PTHR23310">
    <property type="entry name" value="ACYL-COA-BINDING PROTEIN, ACBP"/>
    <property type="match status" value="1"/>
</dbReference>
<dbReference type="PROSITE" id="PS51228">
    <property type="entry name" value="ACB_2"/>
    <property type="match status" value="1"/>
</dbReference>
<dbReference type="InterPro" id="IPR014352">
    <property type="entry name" value="FERM/acyl-CoA-bd_prot_sf"/>
</dbReference>
<proteinExistence type="predicted"/>
<evidence type="ECO:0000259" key="2">
    <source>
        <dbReference type="PROSITE" id="PS51228"/>
    </source>
</evidence>
<dbReference type="Gene3D" id="1.20.80.10">
    <property type="match status" value="1"/>
</dbReference>
<organism evidence="3 4">
    <name type="scientific">Stegodyphus mimosarum</name>
    <name type="common">African social velvet spider</name>
    <dbReference type="NCBI Taxonomy" id="407821"/>
    <lineage>
        <taxon>Eukaryota</taxon>
        <taxon>Metazoa</taxon>
        <taxon>Ecdysozoa</taxon>
        <taxon>Arthropoda</taxon>
        <taxon>Chelicerata</taxon>
        <taxon>Arachnida</taxon>
        <taxon>Araneae</taxon>
        <taxon>Araneomorphae</taxon>
        <taxon>Entelegynae</taxon>
        <taxon>Eresoidea</taxon>
        <taxon>Eresidae</taxon>
        <taxon>Stegodyphus</taxon>
    </lineage>
</organism>
<dbReference type="PRINTS" id="PR00689">
    <property type="entry name" value="ACOABINDINGP"/>
</dbReference>
<feature type="domain" description="ACB" evidence="2">
    <location>
        <begin position="3"/>
        <end position="92"/>
    </location>
</feature>
<evidence type="ECO:0000313" key="3">
    <source>
        <dbReference type="EMBL" id="KFM67517.1"/>
    </source>
</evidence>
<sequence>MTTKDKFLAAVEIIHSLPLNGTFQPSENLMLKLYAYHKQATEGPCRISKPPIWDLSARNRWYAWKDLGNMSEETAMEKYVEELTKVIETMSYNEKVSKFMALIGPFYEVVMSDEVDSANEKKVHDGKCVEYPFPKTILESLQIGKEMKCKYDLGSSIKKSKHDNLRQSISRRNSQLYSGTEFTPSYVKTDGVDVFKTDSRVLRNSTLPSQKDLFMLTLTNMQNSMEDIVKKLDDLVILARTFNAGIHEVTNENKNSECENLTTAST</sequence>
<dbReference type="Proteomes" id="UP000054359">
    <property type="component" value="Unassembled WGS sequence"/>
</dbReference>
<keyword evidence="4" id="KW-1185">Reference proteome</keyword>
<dbReference type="EMBL" id="KK116360">
    <property type="protein sequence ID" value="KFM67517.1"/>
    <property type="molecule type" value="Genomic_DNA"/>
</dbReference>
<gene>
    <name evidence="3" type="ORF">X975_16926</name>
</gene>
<dbReference type="OrthoDB" id="71307at2759"/>
<dbReference type="Pfam" id="PF00887">
    <property type="entry name" value="ACBP"/>
    <property type="match status" value="1"/>
</dbReference>
<reference evidence="3 4" key="1">
    <citation type="submission" date="2013-11" db="EMBL/GenBank/DDBJ databases">
        <title>Genome sequencing of Stegodyphus mimosarum.</title>
        <authorList>
            <person name="Bechsgaard J."/>
        </authorList>
    </citation>
    <scope>NUCLEOTIDE SEQUENCE [LARGE SCALE GENOMIC DNA]</scope>
</reference>
<dbReference type="GO" id="GO:0006631">
    <property type="term" value="P:fatty acid metabolic process"/>
    <property type="evidence" value="ECO:0007669"/>
    <property type="project" value="TreeGrafter"/>
</dbReference>
<dbReference type="GO" id="GO:0000062">
    <property type="term" value="F:fatty-acyl-CoA binding"/>
    <property type="evidence" value="ECO:0007669"/>
    <property type="project" value="InterPro"/>
</dbReference>
<dbReference type="AlphaFoldDB" id="A0A087TQX8"/>
<dbReference type="OMA" id="EPSQEMM"/>
<name>A0A087TQX8_STEMI</name>
<accession>A0A087TQX8</accession>
<dbReference type="FunFam" id="1.20.80.10:FF:000010">
    <property type="entry name" value="Acyl-CoA-binding domain-containing protein 5"/>
    <property type="match status" value="1"/>
</dbReference>
<dbReference type="GO" id="GO:0019915">
    <property type="term" value="P:lipid storage"/>
    <property type="evidence" value="ECO:0007669"/>
    <property type="project" value="UniProtKB-ARBA"/>
</dbReference>
<dbReference type="InterPro" id="IPR035984">
    <property type="entry name" value="Acyl-CoA-binding_sf"/>
</dbReference>
<dbReference type="SUPFAM" id="SSF47027">
    <property type="entry name" value="Acyl-CoA binding protein"/>
    <property type="match status" value="1"/>
</dbReference>
<dbReference type="STRING" id="407821.A0A087TQX8"/>
<dbReference type="InterPro" id="IPR022408">
    <property type="entry name" value="Acyl-CoA-binding_prot_CS"/>
</dbReference>
<evidence type="ECO:0000313" key="4">
    <source>
        <dbReference type="Proteomes" id="UP000054359"/>
    </source>
</evidence>